<comment type="caution">
    <text evidence="1">The sequence shown here is derived from an EMBL/GenBank/DDBJ whole genome shotgun (WGS) entry which is preliminary data.</text>
</comment>
<name>A0ABS6BIT5_9SPHN</name>
<dbReference type="EMBL" id="JAHKRT010000003">
    <property type="protein sequence ID" value="MBU3077527.1"/>
    <property type="molecule type" value="Genomic_DNA"/>
</dbReference>
<evidence type="ECO:0000313" key="1">
    <source>
        <dbReference type="EMBL" id="MBU3077527.1"/>
    </source>
</evidence>
<accession>A0ABS6BIT5</accession>
<keyword evidence="2" id="KW-1185">Reference proteome</keyword>
<proteinExistence type="predicted"/>
<dbReference type="RefSeq" id="WP_216322121.1">
    <property type="nucleotide sequence ID" value="NZ_JAHKRT010000003.1"/>
</dbReference>
<evidence type="ECO:0008006" key="3">
    <source>
        <dbReference type="Google" id="ProtNLM"/>
    </source>
</evidence>
<reference evidence="1 2" key="1">
    <citation type="submission" date="2021-06" db="EMBL/GenBank/DDBJ databases">
        <title>Sphingomonas sp. XMGL2, whole genome shotgun sequencing project.</title>
        <authorList>
            <person name="Zhao G."/>
            <person name="Shen L."/>
        </authorList>
    </citation>
    <scope>NUCLEOTIDE SEQUENCE [LARGE SCALE GENOMIC DNA]</scope>
    <source>
        <strain evidence="1 2">XMGL2</strain>
    </source>
</reference>
<organism evidence="1 2">
    <name type="scientific">Sphingomonas quercus</name>
    <dbReference type="NCBI Taxonomy" id="2842451"/>
    <lineage>
        <taxon>Bacteria</taxon>
        <taxon>Pseudomonadati</taxon>
        <taxon>Pseudomonadota</taxon>
        <taxon>Alphaproteobacteria</taxon>
        <taxon>Sphingomonadales</taxon>
        <taxon>Sphingomonadaceae</taxon>
        <taxon>Sphingomonas</taxon>
    </lineage>
</organism>
<protein>
    <recommendedName>
        <fullName evidence="3">dTDP-4-dehydrorhamnose reductase</fullName>
    </recommendedName>
</protein>
<dbReference type="Proteomes" id="UP000776276">
    <property type="component" value="Unassembled WGS sequence"/>
</dbReference>
<evidence type="ECO:0000313" key="2">
    <source>
        <dbReference type="Proteomes" id="UP000776276"/>
    </source>
</evidence>
<sequence length="539" mass="60406">MAPRQSTGLALWGGPECTVNRIGNDFFDQIRATGHEDRIDDLDRFAAAGFSALRYPLLWERIAPERPDQRDFAWSDARMSRLRDLGMPVIAGLVHHGSGPRYTDLLDPGFASGLADHARAVAARYPWIEDWTPVNEPLTTARFAALYGLWYPHQRDERLFWLALINQIDAVRLSMRAIRRINPAARLIQTDDLGRTWATAELKDQAGFDNVRRWMGWDLLTGRVRPGHDLWRRLRDFGLEERLRVIADDPCPPDIIGINHYLTSDRFLDHRVRRYPDRAQGGNGRQRFADTEAVRVLQPPPPGLGGVLREAWQRYGLPLAVTEVHNGCTRDEQMRWIVHAWRTAQSLRDDGVDVRAVTSWALLGSQGWDRLLTGGGRYEPGAWDVSGALPRETAMLKLLQGLQGGEAGHPAVAGEGWWRRSIRLHHPVSPRPAPMREHLPARDPARARAAPPILIAGEASAGQGIAAACRHRDLAHVLVERIDVASLDRLRPWAVIMADVAEDTVSAACAERDIKFGRLADANLPERCDALLDALIDDV</sequence>
<gene>
    <name evidence="1" type="ORF">KOF26_06565</name>
</gene>